<gene>
    <name evidence="2" type="ORF">DFP89_11827</name>
</gene>
<name>A0A368YKF8_9RHOB</name>
<dbReference type="RefSeq" id="WP_114350149.1">
    <property type="nucleotide sequence ID" value="NZ_QPJL01000018.1"/>
</dbReference>
<proteinExistence type="predicted"/>
<protein>
    <submittedName>
        <fullName evidence="2">Uncharacterized protein</fullName>
    </submittedName>
</protein>
<comment type="caution">
    <text evidence="2">The sequence shown here is derived from an EMBL/GenBank/DDBJ whole genome shotgun (WGS) entry which is preliminary data.</text>
</comment>
<organism evidence="2 3">
    <name type="scientific">Paracoccus lutimaris</name>
    <dbReference type="NCBI Taxonomy" id="1490030"/>
    <lineage>
        <taxon>Bacteria</taxon>
        <taxon>Pseudomonadati</taxon>
        <taxon>Pseudomonadota</taxon>
        <taxon>Alphaproteobacteria</taxon>
        <taxon>Rhodobacterales</taxon>
        <taxon>Paracoccaceae</taxon>
        <taxon>Paracoccus</taxon>
    </lineage>
</organism>
<evidence type="ECO:0000256" key="1">
    <source>
        <dbReference type="SAM" id="Coils"/>
    </source>
</evidence>
<dbReference type="AlphaFoldDB" id="A0A368YKF8"/>
<dbReference type="OrthoDB" id="7825793at2"/>
<evidence type="ECO:0000313" key="3">
    <source>
        <dbReference type="Proteomes" id="UP000253345"/>
    </source>
</evidence>
<dbReference type="EMBL" id="QPJL01000018">
    <property type="protein sequence ID" value="RCW80710.1"/>
    <property type="molecule type" value="Genomic_DNA"/>
</dbReference>
<keyword evidence="3" id="KW-1185">Reference proteome</keyword>
<sequence>MSLKRDTLVLPRLRAQAVEPFLLALAPHLALAAQMDLRLRLDPGGSLLALLPKRIDLAPGDAAPLLGRLAQAFEAAGRLASELERLPTQGRDLQGEPSLTEGILAFLWSRVTGTAADQQDDAAPGAIRAVVESDEDARAAVLSAIARRSRDVRFMTDGAAATVLEFDDDPARGATLVGLRAGGLPAGVTLLRHHGLAAMSLWLPEGRAFAVQDRVAVSELLNGLADAGLLQRDDELHFVPGFNDECRVLVLSGEASAEMTPVEALARTITGADLPDETGPALRMQVLHLRPDAEAQQDLNRRLNDRSFPLGYRISLDVIRDLSRSEEDVEKLRAEIDEREARIALIQALGRPQLRLLRFSDAQLPALVDGLRRMPRALRENAGLRYAASHAADRAEPAHFVLYDPDLVQFEGVLPEFYWRAVSGDTPITFWLDPHAEEALASDPDEPMVFVPHGQRILPYIDSFGSSVSGTLRLVLGNLFADASAVLDDSQAQPAFVFSHLAGGRDEIGVELLDLARFAPLKLSLRWINEHILASSPRVADPEELRELAETLYAGQLARDLRKTMSGEVEGLRLEWQQAQVELIHCLDRLSDAVADEVRGLQAQLDTARRFIDMAQGRLAQVTGSLNGLGTALGGLDQEMVAIAEELPDMAAARLAFFQQYGAEMAAGDRIMRDAETEIAAMNDRIGALRDRLELD</sequence>
<feature type="coiled-coil region" evidence="1">
    <location>
        <begin position="322"/>
        <end position="349"/>
    </location>
</feature>
<keyword evidence="1" id="KW-0175">Coiled coil</keyword>
<dbReference type="Proteomes" id="UP000253345">
    <property type="component" value="Unassembled WGS sequence"/>
</dbReference>
<evidence type="ECO:0000313" key="2">
    <source>
        <dbReference type="EMBL" id="RCW80710.1"/>
    </source>
</evidence>
<reference evidence="2 3" key="1">
    <citation type="submission" date="2018-07" db="EMBL/GenBank/DDBJ databases">
        <title>Genomic Encyclopedia of Type Strains, Phase III (KMG-III): the genomes of soil and plant-associated and newly described type strains.</title>
        <authorList>
            <person name="Whitman W."/>
        </authorList>
    </citation>
    <scope>NUCLEOTIDE SEQUENCE [LARGE SCALE GENOMIC DNA]</scope>
    <source>
        <strain evidence="2 3">CECT 8525</strain>
    </source>
</reference>
<accession>A0A368YKF8</accession>